<evidence type="ECO:0000256" key="1">
    <source>
        <dbReference type="ARBA" id="ARBA00004218"/>
    </source>
</evidence>
<evidence type="ECO:0000313" key="6">
    <source>
        <dbReference type="Ensembl" id="ENSCCRP00000097650.2"/>
    </source>
</evidence>
<keyword evidence="2" id="KW-0677">Repeat</keyword>
<dbReference type="InterPro" id="IPR003409">
    <property type="entry name" value="MORN"/>
</dbReference>
<sequence length="243" mass="28361">MPFLKRRQTTEPLVKLWDKKAQKYQYTGEWMDNEKHGKGTQVWKKTGMIYDGDWRCGKREGCGTLSQTDPQTKGYMRVYVGSWRNDKKEESTKHYFLSAFYEGQWRGDQRSGRGQMQYENGELYEGEWLKDKHHGEGLLLLANGNRFVGTWSDGQKNRHGKFFYLDRGQLYESFWVDDVVKCGTLSDFGREAAVRLTVYPIPKVCLQDSQAVLMEAQAYFTEDKEKSTETTIPSHTIARQYVP</sequence>
<dbReference type="Ensembl" id="ENSCCRT00000105959.2">
    <property type="protein sequence ID" value="ENSCCRP00000097650.2"/>
    <property type="gene ID" value="ENSCCRG00000052524.2"/>
</dbReference>
<comment type="subcellular location">
    <subcellularLocation>
        <location evidence="1">Cytoplasmic vesicle</location>
        <location evidence="1">Secretory vesicle</location>
        <location evidence="1">Acrosome</location>
    </subcellularLocation>
</comment>
<dbReference type="OMA" id="WVNDNRT"/>
<evidence type="ECO:0000256" key="3">
    <source>
        <dbReference type="ARBA" id="ARBA00023329"/>
    </source>
</evidence>
<comment type="function">
    <text evidence="5">Assembles a suppression complex (suppresome) by tethering SIRT1 and MDM2 to regulate composite modifications of p53/TP53. Confers both deacetylation-mediated functional inactivation, by SIRT1, and ubiquitination-dependent degradation, by MDM2, of p53/TP53, promoting a proliferative and cell survival behaviors. May play a role in the regulation of spermatogenesis.</text>
</comment>
<name>A0A8C1G420_CYPCA</name>
<dbReference type="PANTHER" id="PTHR46511:SF1">
    <property type="entry name" value="MORN REPEAT-CONTAINING PROTEIN 3"/>
    <property type="match status" value="1"/>
</dbReference>
<dbReference type="InterPro" id="IPR052472">
    <property type="entry name" value="MORN3"/>
</dbReference>
<keyword evidence="3" id="KW-0968">Cytoplasmic vesicle</keyword>
<reference evidence="6" key="1">
    <citation type="submission" date="2025-08" db="UniProtKB">
        <authorList>
            <consortium name="Ensembl"/>
        </authorList>
    </citation>
    <scope>IDENTIFICATION</scope>
</reference>
<proteinExistence type="predicted"/>
<protein>
    <recommendedName>
        <fullName evidence="4">MORN repeat-containing protein 3</fullName>
    </recommendedName>
</protein>
<dbReference type="Proteomes" id="UP001108240">
    <property type="component" value="Unplaced"/>
</dbReference>
<dbReference type="PANTHER" id="PTHR46511">
    <property type="entry name" value="MORN REPEAT-CONTAINING PROTEIN 3"/>
    <property type="match status" value="1"/>
</dbReference>
<dbReference type="SMART" id="SM00698">
    <property type="entry name" value="MORN"/>
    <property type="match status" value="6"/>
</dbReference>
<dbReference type="AlphaFoldDB" id="A0A8C1G420"/>
<dbReference type="Gene3D" id="2.20.110.10">
    <property type="entry name" value="Histone H3 K4-specific methyltransferase SET7/9 N-terminal domain"/>
    <property type="match status" value="2"/>
</dbReference>
<evidence type="ECO:0000256" key="5">
    <source>
        <dbReference type="ARBA" id="ARBA00045851"/>
    </source>
</evidence>
<evidence type="ECO:0000256" key="4">
    <source>
        <dbReference type="ARBA" id="ARBA00039854"/>
    </source>
</evidence>
<keyword evidence="7" id="KW-1185">Reference proteome</keyword>
<dbReference type="SUPFAM" id="SSF82185">
    <property type="entry name" value="Histone H3 K4-specific methyltransferase SET7/9 N-terminal domain"/>
    <property type="match status" value="2"/>
</dbReference>
<accession>A0A8C1G420</accession>
<evidence type="ECO:0000256" key="2">
    <source>
        <dbReference type="ARBA" id="ARBA00022737"/>
    </source>
</evidence>
<dbReference type="Pfam" id="PF02493">
    <property type="entry name" value="MORN"/>
    <property type="match status" value="6"/>
</dbReference>
<organism evidence="6 7">
    <name type="scientific">Cyprinus carpio carpio</name>
    <dbReference type="NCBI Taxonomy" id="630221"/>
    <lineage>
        <taxon>Eukaryota</taxon>
        <taxon>Metazoa</taxon>
        <taxon>Chordata</taxon>
        <taxon>Craniata</taxon>
        <taxon>Vertebrata</taxon>
        <taxon>Euteleostomi</taxon>
        <taxon>Actinopterygii</taxon>
        <taxon>Neopterygii</taxon>
        <taxon>Teleostei</taxon>
        <taxon>Ostariophysi</taxon>
        <taxon>Cypriniformes</taxon>
        <taxon>Cyprinidae</taxon>
        <taxon>Cyprininae</taxon>
        <taxon>Cyprinus</taxon>
    </lineage>
</organism>
<dbReference type="GO" id="GO:0001669">
    <property type="term" value="C:acrosomal vesicle"/>
    <property type="evidence" value="ECO:0007669"/>
    <property type="project" value="UniProtKB-SubCell"/>
</dbReference>
<evidence type="ECO:0000313" key="7">
    <source>
        <dbReference type="Proteomes" id="UP001108240"/>
    </source>
</evidence>
<reference evidence="6" key="2">
    <citation type="submission" date="2025-09" db="UniProtKB">
        <authorList>
            <consortium name="Ensembl"/>
        </authorList>
    </citation>
    <scope>IDENTIFICATION</scope>
</reference>
<dbReference type="GeneTree" id="ENSGT00940000159285"/>